<dbReference type="InterPro" id="IPR024961">
    <property type="entry name" value="T2SS_GspC_N"/>
</dbReference>
<sequence length="283" mass="31366">MQKLVKNQARVSALTTVGLLFTSAWVAGQLVWQPFITQQVATWTPMTSSTSIKADASVFDMAGLQNSQLFGRYQQDTPKVVEKPKLEDAPKTRLNVVLVGVVTSTTPEKSLAVVANRGKQNTYGVGESIDGTRAKIVQVQVDRVIIDNSGRNETVMLEGLKYSKPVQQPVQRNQQPSKTMTSAEMDKIRADINKDPKQIFQYVRMSQVKRDGNILGYRLSPGKDSQLFNSVGLKSGDVATHLNGQDLRNPAAMTEIFKSLSEMSELNLTVERDGQPYDIYIEL</sequence>
<dbReference type="SUPFAM" id="SSF50156">
    <property type="entry name" value="PDZ domain-like"/>
    <property type="match status" value="1"/>
</dbReference>
<keyword evidence="6" id="KW-0812">Transmembrane</keyword>
<keyword evidence="12" id="KW-1185">Reference proteome</keyword>
<keyword evidence="3" id="KW-0813">Transport</keyword>
<keyword evidence="9" id="KW-0472">Membrane</keyword>
<dbReference type="InterPro" id="IPR001639">
    <property type="entry name" value="T2SS_protein-GspC"/>
</dbReference>
<gene>
    <name evidence="11" type="primary">gspC</name>
    <name evidence="11" type="ORF">DZ860_08515</name>
</gene>
<dbReference type="NCBIfam" id="TIGR01713">
    <property type="entry name" value="typeII_sec_gspC"/>
    <property type="match status" value="1"/>
</dbReference>
<dbReference type="OrthoDB" id="1491375at2"/>
<evidence type="ECO:0000313" key="11">
    <source>
        <dbReference type="EMBL" id="RJX72469.1"/>
    </source>
</evidence>
<dbReference type="EMBL" id="QVMU01000005">
    <property type="protein sequence ID" value="RJX72469.1"/>
    <property type="molecule type" value="Genomic_DNA"/>
</dbReference>
<evidence type="ECO:0000256" key="3">
    <source>
        <dbReference type="ARBA" id="ARBA00022448"/>
    </source>
</evidence>
<proteinExistence type="inferred from homology"/>
<dbReference type="GO" id="GO:0015628">
    <property type="term" value="P:protein secretion by the type II secretion system"/>
    <property type="evidence" value="ECO:0007669"/>
    <property type="project" value="InterPro"/>
</dbReference>
<feature type="domain" description="Type II secretion system protein GspC N-terminal" evidence="10">
    <location>
        <begin position="20"/>
        <end position="157"/>
    </location>
</feature>
<name>A0A3A6QVL4_9VIBR</name>
<dbReference type="Gene3D" id="2.30.30.830">
    <property type="match status" value="1"/>
</dbReference>
<dbReference type="Gene3D" id="2.30.42.10">
    <property type="match status" value="1"/>
</dbReference>
<evidence type="ECO:0000256" key="2">
    <source>
        <dbReference type="ARBA" id="ARBA00007986"/>
    </source>
</evidence>
<comment type="similarity">
    <text evidence="2">Belongs to the GSP C family.</text>
</comment>
<evidence type="ECO:0000256" key="6">
    <source>
        <dbReference type="ARBA" id="ARBA00022692"/>
    </source>
</evidence>
<comment type="subcellular location">
    <subcellularLocation>
        <location evidence="1">Cell inner membrane</location>
    </subcellularLocation>
</comment>
<evidence type="ECO:0000256" key="8">
    <source>
        <dbReference type="ARBA" id="ARBA00022989"/>
    </source>
</evidence>
<evidence type="ECO:0000256" key="4">
    <source>
        <dbReference type="ARBA" id="ARBA00022475"/>
    </source>
</evidence>
<accession>A0A3A6QVL4</accession>
<keyword evidence="5" id="KW-0997">Cell inner membrane</keyword>
<dbReference type="InterPro" id="IPR036034">
    <property type="entry name" value="PDZ_sf"/>
</dbReference>
<keyword evidence="8" id="KW-1133">Transmembrane helix</keyword>
<dbReference type="GO" id="GO:0015627">
    <property type="term" value="C:type II protein secretion system complex"/>
    <property type="evidence" value="ECO:0007669"/>
    <property type="project" value="InterPro"/>
</dbReference>
<comment type="caution">
    <text evidence="11">The sequence shown here is derived from an EMBL/GenBank/DDBJ whole genome shotgun (WGS) entry which is preliminary data.</text>
</comment>
<evidence type="ECO:0000259" key="10">
    <source>
        <dbReference type="Pfam" id="PF11356"/>
    </source>
</evidence>
<dbReference type="AlphaFoldDB" id="A0A3A6QVL4"/>
<evidence type="ECO:0000256" key="9">
    <source>
        <dbReference type="ARBA" id="ARBA00023136"/>
    </source>
</evidence>
<dbReference type="Proteomes" id="UP000273252">
    <property type="component" value="Unassembled WGS sequence"/>
</dbReference>
<reference evidence="11 12" key="1">
    <citation type="submission" date="2018-08" db="EMBL/GenBank/DDBJ databases">
        <title>Vibrio isolated from the Eastern China Marginal Seas.</title>
        <authorList>
            <person name="Li Y."/>
        </authorList>
    </citation>
    <scope>NUCLEOTIDE SEQUENCE [LARGE SCALE GENOMIC DNA]</scope>
    <source>
        <strain evidence="11 12">BEI233</strain>
    </source>
</reference>
<evidence type="ECO:0000256" key="5">
    <source>
        <dbReference type="ARBA" id="ARBA00022519"/>
    </source>
</evidence>
<dbReference type="GO" id="GO:0005886">
    <property type="term" value="C:plasma membrane"/>
    <property type="evidence" value="ECO:0007669"/>
    <property type="project" value="UniProtKB-SubCell"/>
</dbReference>
<evidence type="ECO:0000313" key="12">
    <source>
        <dbReference type="Proteomes" id="UP000273252"/>
    </source>
</evidence>
<keyword evidence="4" id="KW-1003">Cell membrane</keyword>
<protein>
    <submittedName>
        <fullName evidence="11">Type II secretion system protein GspC</fullName>
    </submittedName>
</protein>
<keyword evidence="7" id="KW-0653">Protein transport</keyword>
<evidence type="ECO:0000256" key="1">
    <source>
        <dbReference type="ARBA" id="ARBA00004533"/>
    </source>
</evidence>
<evidence type="ECO:0000256" key="7">
    <source>
        <dbReference type="ARBA" id="ARBA00022927"/>
    </source>
</evidence>
<organism evidence="11 12">
    <name type="scientific">Vibrio sinensis</name>
    <dbReference type="NCBI Taxonomy" id="2302434"/>
    <lineage>
        <taxon>Bacteria</taxon>
        <taxon>Pseudomonadati</taxon>
        <taxon>Pseudomonadota</taxon>
        <taxon>Gammaproteobacteria</taxon>
        <taxon>Vibrionales</taxon>
        <taxon>Vibrionaceae</taxon>
        <taxon>Vibrio</taxon>
    </lineage>
</organism>
<dbReference type="Pfam" id="PF11356">
    <property type="entry name" value="T2SSC"/>
    <property type="match status" value="1"/>
</dbReference>